<dbReference type="InterPro" id="IPR036860">
    <property type="entry name" value="SH2_dom_sf"/>
</dbReference>
<evidence type="ECO:0000259" key="10">
    <source>
        <dbReference type="PROSITE" id="PS50001"/>
    </source>
</evidence>
<evidence type="ECO:0000256" key="3">
    <source>
        <dbReference type="ARBA" id="ARBA00022777"/>
    </source>
</evidence>
<dbReference type="SMART" id="SM00219">
    <property type="entry name" value="TyrKc"/>
    <property type="match status" value="1"/>
</dbReference>
<dbReference type="SUPFAM" id="SSF55550">
    <property type="entry name" value="SH2 domain"/>
    <property type="match status" value="1"/>
</dbReference>
<evidence type="ECO:0000256" key="1">
    <source>
        <dbReference type="ARBA" id="ARBA00022679"/>
    </source>
</evidence>
<keyword evidence="1 9" id="KW-0808">Transferase</keyword>
<dbReference type="PRINTS" id="PR00109">
    <property type="entry name" value="TYRKINASE"/>
</dbReference>
<dbReference type="PROSITE" id="PS50001">
    <property type="entry name" value="SH2"/>
    <property type="match status" value="1"/>
</dbReference>
<accession>A0AAD9ITL1</accession>
<reference evidence="12" key="1">
    <citation type="journal article" date="2023" name="Mol. Biol. Evol.">
        <title>Third-Generation Sequencing Reveals the Adaptive Role of the Epigenome in Three Deep-Sea Polychaetes.</title>
        <authorList>
            <person name="Perez M."/>
            <person name="Aroh O."/>
            <person name="Sun Y."/>
            <person name="Lan Y."/>
            <person name="Juniper S.K."/>
            <person name="Young C.R."/>
            <person name="Angers B."/>
            <person name="Qian P.Y."/>
        </authorList>
    </citation>
    <scope>NUCLEOTIDE SEQUENCE</scope>
    <source>
        <strain evidence="12">P08H-3</strain>
    </source>
</reference>
<dbReference type="SUPFAM" id="SSF56112">
    <property type="entry name" value="Protein kinase-like (PK-like)"/>
    <property type="match status" value="1"/>
</dbReference>
<evidence type="ECO:0000313" key="12">
    <source>
        <dbReference type="EMBL" id="KAK2140479.1"/>
    </source>
</evidence>
<dbReference type="Gene3D" id="1.10.510.10">
    <property type="entry name" value="Transferase(Phosphotransferase) domain 1"/>
    <property type="match status" value="1"/>
</dbReference>
<sequence>MQKKGVFLIRESMNFPGEYTLCVQMVDKIEHYHITYHDNKLTIDKETLFNNLVELIQHYKWKANGLCTNLIQQLENTGRLEYCVSQKEFEQHGWSIAATDIELSDLIGSGDFAGVYKAEYKPTKMTVAVKKLKQESEVTRFLVEAAIMTQLQHPNLVELIGVVVGVSNINIVIEYMANGSLVEYLRTRGRMVITSKNQISFASDTCRGMTYMESKHLIHRDLAARNVLINKEGVAKAGDFPTFHLVLKGARIPIKDARPQVKLIQRNGKCNPFETWYG</sequence>
<evidence type="ECO:0000313" key="13">
    <source>
        <dbReference type="Proteomes" id="UP001208570"/>
    </source>
</evidence>
<organism evidence="12 13">
    <name type="scientific">Paralvinella palmiformis</name>
    <dbReference type="NCBI Taxonomy" id="53620"/>
    <lineage>
        <taxon>Eukaryota</taxon>
        <taxon>Metazoa</taxon>
        <taxon>Spiralia</taxon>
        <taxon>Lophotrochozoa</taxon>
        <taxon>Annelida</taxon>
        <taxon>Polychaeta</taxon>
        <taxon>Sedentaria</taxon>
        <taxon>Canalipalpata</taxon>
        <taxon>Terebellida</taxon>
        <taxon>Terebelliformia</taxon>
        <taxon>Alvinellidae</taxon>
        <taxon>Paralvinella</taxon>
    </lineage>
</organism>
<dbReference type="InterPro" id="IPR017441">
    <property type="entry name" value="Protein_kinase_ATP_BS"/>
</dbReference>
<dbReference type="InterPro" id="IPR011009">
    <property type="entry name" value="Kinase-like_dom_sf"/>
</dbReference>
<dbReference type="AlphaFoldDB" id="A0AAD9ITL1"/>
<evidence type="ECO:0000256" key="6">
    <source>
        <dbReference type="ARBA" id="ARBA00051245"/>
    </source>
</evidence>
<proteinExistence type="inferred from homology"/>
<dbReference type="InterPro" id="IPR000980">
    <property type="entry name" value="SH2"/>
</dbReference>
<dbReference type="Pfam" id="PF07714">
    <property type="entry name" value="PK_Tyr_Ser-Thr"/>
    <property type="match status" value="1"/>
</dbReference>
<dbReference type="EC" id="2.7.10.2" evidence="9"/>
<gene>
    <name evidence="12" type="ORF">LSH36_1342g00031</name>
</gene>
<dbReference type="Gene3D" id="3.30.505.10">
    <property type="entry name" value="SH2 domain"/>
    <property type="match status" value="1"/>
</dbReference>
<dbReference type="SMART" id="SM00252">
    <property type="entry name" value="SH2"/>
    <property type="match status" value="1"/>
</dbReference>
<feature type="domain" description="SH2" evidence="10">
    <location>
        <begin position="1"/>
        <end position="74"/>
    </location>
</feature>
<dbReference type="GO" id="GO:0005524">
    <property type="term" value="F:ATP binding"/>
    <property type="evidence" value="ECO:0007669"/>
    <property type="project" value="UniProtKB-UniRule"/>
</dbReference>
<dbReference type="PROSITE" id="PS00109">
    <property type="entry name" value="PROTEIN_KINASE_TYR"/>
    <property type="match status" value="1"/>
</dbReference>
<evidence type="ECO:0000256" key="2">
    <source>
        <dbReference type="ARBA" id="ARBA00022741"/>
    </source>
</evidence>
<keyword evidence="13" id="KW-1185">Reference proteome</keyword>
<evidence type="ECO:0000256" key="8">
    <source>
        <dbReference type="PROSITE-ProRule" id="PRU10141"/>
    </source>
</evidence>
<name>A0AAD9ITL1_9ANNE</name>
<comment type="similarity">
    <text evidence="9">Belongs to the protein kinase superfamily. Tyr protein kinase family.</text>
</comment>
<dbReference type="InterPro" id="IPR050198">
    <property type="entry name" value="Non-receptor_tyrosine_kinases"/>
</dbReference>
<dbReference type="PROSITE" id="PS00107">
    <property type="entry name" value="PROTEIN_KINASE_ATP"/>
    <property type="match status" value="1"/>
</dbReference>
<keyword evidence="2 8" id="KW-0547">Nucleotide-binding</keyword>
<dbReference type="GO" id="GO:0004715">
    <property type="term" value="F:non-membrane spanning protein tyrosine kinase activity"/>
    <property type="evidence" value="ECO:0007669"/>
    <property type="project" value="UniProtKB-EC"/>
</dbReference>
<dbReference type="Pfam" id="PF00017">
    <property type="entry name" value="SH2"/>
    <property type="match status" value="1"/>
</dbReference>
<comment type="caution">
    <text evidence="12">The sequence shown here is derived from an EMBL/GenBank/DDBJ whole genome shotgun (WGS) entry which is preliminary data.</text>
</comment>
<dbReference type="PROSITE" id="PS50011">
    <property type="entry name" value="PROTEIN_KINASE_DOM"/>
    <property type="match status" value="1"/>
</dbReference>
<evidence type="ECO:0000259" key="11">
    <source>
        <dbReference type="PROSITE" id="PS50011"/>
    </source>
</evidence>
<dbReference type="InterPro" id="IPR001245">
    <property type="entry name" value="Ser-Thr/Tyr_kinase_cat_dom"/>
</dbReference>
<dbReference type="InterPro" id="IPR000719">
    <property type="entry name" value="Prot_kinase_dom"/>
</dbReference>
<dbReference type="Gene3D" id="3.30.200.20">
    <property type="entry name" value="Phosphorylase Kinase, domain 1"/>
    <property type="match status" value="1"/>
</dbReference>
<keyword evidence="5 9" id="KW-0829">Tyrosine-protein kinase</keyword>
<feature type="domain" description="Protein kinase" evidence="11">
    <location>
        <begin position="101"/>
        <end position="278"/>
    </location>
</feature>
<evidence type="ECO:0000256" key="9">
    <source>
        <dbReference type="RuleBase" id="RU362096"/>
    </source>
</evidence>
<dbReference type="PRINTS" id="PR00401">
    <property type="entry name" value="SH2DOMAIN"/>
</dbReference>
<evidence type="ECO:0000256" key="4">
    <source>
        <dbReference type="ARBA" id="ARBA00022840"/>
    </source>
</evidence>
<dbReference type="InterPro" id="IPR020635">
    <property type="entry name" value="Tyr_kinase_cat_dom"/>
</dbReference>
<dbReference type="Proteomes" id="UP001208570">
    <property type="component" value="Unassembled WGS sequence"/>
</dbReference>
<dbReference type="EMBL" id="JAODUP010001341">
    <property type="protein sequence ID" value="KAK2140479.1"/>
    <property type="molecule type" value="Genomic_DNA"/>
</dbReference>
<dbReference type="PANTHER" id="PTHR24418">
    <property type="entry name" value="TYROSINE-PROTEIN KINASE"/>
    <property type="match status" value="1"/>
</dbReference>
<protein>
    <recommendedName>
        <fullName evidence="9">Tyrosine-protein kinase</fullName>
        <ecNumber evidence="9">2.7.10.2</ecNumber>
    </recommendedName>
</protein>
<evidence type="ECO:0000256" key="7">
    <source>
        <dbReference type="PROSITE-ProRule" id="PRU00191"/>
    </source>
</evidence>
<dbReference type="InterPro" id="IPR008266">
    <property type="entry name" value="Tyr_kinase_AS"/>
</dbReference>
<evidence type="ECO:0000256" key="5">
    <source>
        <dbReference type="ARBA" id="ARBA00023137"/>
    </source>
</evidence>
<comment type="catalytic activity">
    <reaction evidence="6 9">
        <text>L-tyrosyl-[protein] + ATP = O-phospho-L-tyrosyl-[protein] + ADP + H(+)</text>
        <dbReference type="Rhea" id="RHEA:10596"/>
        <dbReference type="Rhea" id="RHEA-COMP:10136"/>
        <dbReference type="Rhea" id="RHEA-COMP:20101"/>
        <dbReference type="ChEBI" id="CHEBI:15378"/>
        <dbReference type="ChEBI" id="CHEBI:30616"/>
        <dbReference type="ChEBI" id="CHEBI:46858"/>
        <dbReference type="ChEBI" id="CHEBI:61978"/>
        <dbReference type="ChEBI" id="CHEBI:456216"/>
        <dbReference type="EC" id="2.7.10.2"/>
    </reaction>
</comment>
<keyword evidence="7" id="KW-0727">SH2 domain</keyword>
<feature type="binding site" evidence="8">
    <location>
        <position position="131"/>
    </location>
    <ligand>
        <name>ATP</name>
        <dbReference type="ChEBI" id="CHEBI:30616"/>
    </ligand>
</feature>
<keyword evidence="3 9" id="KW-0418">Kinase</keyword>
<keyword evidence="4 8" id="KW-0067">ATP-binding</keyword>